<proteinExistence type="inferred from homology"/>
<protein>
    <submittedName>
        <fullName evidence="10">ABC transporter permease</fullName>
    </submittedName>
</protein>
<evidence type="ECO:0000256" key="4">
    <source>
        <dbReference type="ARBA" id="ARBA00022989"/>
    </source>
</evidence>
<dbReference type="InterPro" id="IPR047928">
    <property type="entry name" value="Perm_prefix_1"/>
</dbReference>
<feature type="transmembrane region" description="Helical" evidence="7">
    <location>
        <begin position="393"/>
        <end position="416"/>
    </location>
</feature>
<comment type="similarity">
    <text evidence="6">Belongs to the ABC-4 integral membrane protein family.</text>
</comment>
<evidence type="ECO:0000259" key="9">
    <source>
        <dbReference type="Pfam" id="PF12704"/>
    </source>
</evidence>
<dbReference type="GO" id="GO:0022857">
    <property type="term" value="F:transmembrane transporter activity"/>
    <property type="evidence" value="ECO:0007669"/>
    <property type="project" value="TreeGrafter"/>
</dbReference>
<dbReference type="AlphaFoldDB" id="A0A7G8BCW7"/>
<dbReference type="InterPro" id="IPR025857">
    <property type="entry name" value="MacB_PCD"/>
</dbReference>
<evidence type="ECO:0000313" key="10">
    <source>
        <dbReference type="EMBL" id="QNI30387.1"/>
    </source>
</evidence>
<dbReference type="NCBIfam" id="TIGR03434">
    <property type="entry name" value="ADOP"/>
    <property type="match status" value="1"/>
</dbReference>
<feature type="transmembrane region" description="Helical" evidence="7">
    <location>
        <begin position="336"/>
        <end position="361"/>
    </location>
</feature>
<dbReference type="EMBL" id="CP060394">
    <property type="protein sequence ID" value="QNI30387.1"/>
    <property type="molecule type" value="Genomic_DNA"/>
</dbReference>
<evidence type="ECO:0000256" key="6">
    <source>
        <dbReference type="ARBA" id="ARBA00038076"/>
    </source>
</evidence>
<organism evidence="10 11">
    <name type="scientific">Alloacidobacterium dinghuense</name>
    <dbReference type="NCBI Taxonomy" id="2763107"/>
    <lineage>
        <taxon>Bacteria</taxon>
        <taxon>Pseudomonadati</taxon>
        <taxon>Acidobacteriota</taxon>
        <taxon>Terriglobia</taxon>
        <taxon>Terriglobales</taxon>
        <taxon>Acidobacteriaceae</taxon>
        <taxon>Alloacidobacterium</taxon>
    </lineage>
</organism>
<dbReference type="Pfam" id="PF12704">
    <property type="entry name" value="MacB_PCD"/>
    <property type="match status" value="2"/>
</dbReference>
<dbReference type="RefSeq" id="WP_186740259.1">
    <property type="nucleotide sequence ID" value="NZ_CP060394.1"/>
</dbReference>
<dbReference type="Proteomes" id="UP000515312">
    <property type="component" value="Chromosome"/>
</dbReference>
<evidence type="ECO:0000256" key="3">
    <source>
        <dbReference type="ARBA" id="ARBA00022692"/>
    </source>
</evidence>
<evidence type="ECO:0000256" key="1">
    <source>
        <dbReference type="ARBA" id="ARBA00004651"/>
    </source>
</evidence>
<dbReference type="Pfam" id="PF02687">
    <property type="entry name" value="FtsX"/>
    <property type="match status" value="2"/>
</dbReference>
<comment type="subcellular location">
    <subcellularLocation>
        <location evidence="1">Cell membrane</location>
        <topology evidence="1">Multi-pass membrane protein</topology>
    </subcellularLocation>
</comment>
<feature type="transmembrane region" description="Helical" evidence="7">
    <location>
        <begin position="818"/>
        <end position="839"/>
    </location>
</feature>
<evidence type="ECO:0000313" key="11">
    <source>
        <dbReference type="Proteomes" id="UP000515312"/>
    </source>
</evidence>
<dbReference type="PANTHER" id="PTHR30572">
    <property type="entry name" value="MEMBRANE COMPONENT OF TRANSPORTER-RELATED"/>
    <property type="match status" value="1"/>
</dbReference>
<dbReference type="GO" id="GO:0005886">
    <property type="term" value="C:plasma membrane"/>
    <property type="evidence" value="ECO:0007669"/>
    <property type="project" value="UniProtKB-SubCell"/>
</dbReference>
<reference evidence="10 11" key="1">
    <citation type="submission" date="2020-08" db="EMBL/GenBank/DDBJ databases">
        <title>Edaphobacter telluris sp. nov. and Acidobacterium dinghuensis sp. nov., two acidobacteria isolated from forest soil.</title>
        <authorList>
            <person name="Fu J."/>
            <person name="Qiu L."/>
        </authorList>
    </citation>
    <scope>NUCLEOTIDE SEQUENCE [LARGE SCALE GENOMIC DNA]</scope>
    <source>
        <strain evidence="10">4Y35</strain>
    </source>
</reference>
<keyword evidence="5 7" id="KW-0472">Membrane</keyword>
<dbReference type="KEGG" id="adin:H7849_14550"/>
<feature type="domain" description="MacB-like periplasmic core" evidence="9">
    <location>
        <begin position="489"/>
        <end position="707"/>
    </location>
</feature>
<feature type="transmembrane region" description="Helical" evidence="7">
    <location>
        <begin position="88"/>
        <end position="115"/>
    </location>
</feature>
<dbReference type="InterPro" id="IPR050250">
    <property type="entry name" value="Macrolide_Exporter_MacB"/>
</dbReference>
<feature type="transmembrane region" description="Helical" evidence="7">
    <location>
        <begin position="489"/>
        <end position="509"/>
    </location>
</feature>
<dbReference type="InterPro" id="IPR017800">
    <property type="entry name" value="ADOP"/>
</dbReference>
<evidence type="ECO:0000256" key="2">
    <source>
        <dbReference type="ARBA" id="ARBA00022475"/>
    </source>
</evidence>
<dbReference type="PANTHER" id="PTHR30572:SF4">
    <property type="entry name" value="ABC TRANSPORTER PERMEASE YTRF"/>
    <property type="match status" value="1"/>
</dbReference>
<feature type="transmembrane region" description="Helical" evidence="7">
    <location>
        <begin position="851"/>
        <end position="872"/>
    </location>
</feature>
<dbReference type="NCBIfam" id="NF038403">
    <property type="entry name" value="perm_prefix_1"/>
    <property type="match status" value="1"/>
</dbReference>
<accession>A0A7G8BCW7</accession>
<evidence type="ECO:0000256" key="7">
    <source>
        <dbReference type="SAM" id="Phobius"/>
    </source>
</evidence>
<keyword evidence="3 7" id="KW-0812">Transmembrane</keyword>
<sequence>MSLRRFTNRTRKDRDLTEEIDSHLAHAQDANAARGLPQEEARRQAYVRFGNPRSTRERVWRYRSLPWMEDIWRDLRFALRGLSKTPGFTIIAILVIAVGIGVNTAVFSVINAVLLKPLTYPDPKSLVEMRNTGPQGSFAGANIPKFNIWHQQASVFQRVAAYDFGGAGLNITGGDHPEQVQGIHVSADYFALFGAPVVAGRTFTSAEDSPHGGHVTVLSYGLWKSRYGADPRVVGTTIQLDGQPYLIVGVIGRGFVTDTPADLWVPFQFDMNSQDMAHYFTVAARLKLGVTMAQVNAQLRLAADEYRRIYGKDSLPANGGFGVVSLQEATIGDTRFPLLVLLGAVGFVLLIACANVANLLLARASSRKREFATRAALGAGRSQIIRQLLTESLALSLAGGALGLILGFAGVRFLLSINPGNIPRIGEDGSAVTLDINILLFTLGISLLTGIFFGLIPAISASRPNLAATLNENGSHSGIGFRSGKLRSALVIGEMALTLVLVIGAALLIRTFLKLQAVDTGFATHNVISMAMSMSGDRFQKTAPVAQIIRDGTDRVLAVPGVLDVGVSNCLPMAGGFGMIFDVVGRPKGNSPFTGGAGFYSISWRYFDALTIPLLRGRSFTEQDNGAAPGVIIINQAFARQYWPKGDPLKDRIQIGPGAGPAFAEGPRQVVGIVGDTHDGGPNRDPFPMMYIPLAQMPDLETALNSRVAPLWWIIRSQVNPRTLAAPITAALRDASGGLPVAHIRTMDEIEARNTARQRFNMLLLTVFGSAGLLMAAIGVYGVMSYSVQQRTQELGVRMALGAQASNLRNMVIRQGMMLTLIGVVIGTGGAFWLTRFLASFLFGVKTLDPIAFIVTPLLLLAVALLSIWIPAKRATRVDPMTALRLE</sequence>
<evidence type="ECO:0000256" key="5">
    <source>
        <dbReference type="ARBA" id="ARBA00023136"/>
    </source>
</evidence>
<keyword evidence="2" id="KW-1003">Cell membrane</keyword>
<evidence type="ECO:0000259" key="8">
    <source>
        <dbReference type="Pfam" id="PF02687"/>
    </source>
</evidence>
<name>A0A7G8BCW7_9BACT</name>
<keyword evidence="4 7" id="KW-1133">Transmembrane helix</keyword>
<feature type="transmembrane region" description="Helical" evidence="7">
    <location>
        <begin position="436"/>
        <end position="456"/>
    </location>
</feature>
<dbReference type="InterPro" id="IPR003838">
    <property type="entry name" value="ABC3_permease_C"/>
</dbReference>
<gene>
    <name evidence="10" type="ORF">H7849_14550</name>
</gene>
<feature type="domain" description="ABC3 transporter permease C-terminal" evidence="8">
    <location>
        <begin position="344"/>
        <end position="464"/>
    </location>
</feature>
<feature type="domain" description="ABC3 transporter permease C-terminal" evidence="8">
    <location>
        <begin position="767"/>
        <end position="880"/>
    </location>
</feature>
<feature type="transmembrane region" description="Helical" evidence="7">
    <location>
        <begin position="762"/>
        <end position="784"/>
    </location>
</feature>
<keyword evidence="11" id="KW-1185">Reference proteome</keyword>
<feature type="domain" description="MacB-like periplasmic core" evidence="9">
    <location>
        <begin position="89"/>
        <end position="300"/>
    </location>
</feature>